<evidence type="ECO:0000313" key="3">
    <source>
        <dbReference type="Proteomes" id="UP001242368"/>
    </source>
</evidence>
<sequence>MIFRKRFAVAAFVISISSFAQIRTGVYFSSDKKYNEIREELGNPLPGNPVMIVTSFVPKHGSYVWYLNESKAEKDAYLDDNPKDLYAGIYLEDHGGLIPLITFKDFAKGLAQPRYLINYCEIGDADQDGFPEFYLTYFEESDGLDAKPLKVIIYTKSREKTLSKSKITAWIPFQEEDQYREEKDENFKSLPKAIRLKAEKIVKEAKKGIN</sequence>
<evidence type="ECO:0000313" key="2">
    <source>
        <dbReference type="EMBL" id="MDN3706887.1"/>
    </source>
</evidence>
<name>A0ABT8CTJ9_9FLAO</name>
<organism evidence="2 3">
    <name type="scientific">Paenimyroides ceti</name>
    <dbReference type="NCBI Taxonomy" id="395087"/>
    <lineage>
        <taxon>Bacteria</taxon>
        <taxon>Pseudomonadati</taxon>
        <taxon>Bacteroidota</taxon>
        <taxon>Flavobacteriia</taxon>
        <taxon>Flavobacteriales</taxon>
        <taxon>Flavobacteriaceae</taxon>
        <taxon>Paenimyroides</taxon>
    </lineage>
</organism>
<keyword evidence="1" id="KW-0732">Signal</keyword>
<accession>A0ABT8CTJ9</accession>
<gene>
    <name evidence="2" type="ORF">QW060_07045</name>
</gene>
<comment type="caution">
    <text evidence="2">The sequence shown here is derived from an EMBL/GenBank/DDBJ whole genome shotgun (WGS) entry which is preliminary data.</text>
</comment>
<dbReference type="RefSeq" id="WP_290362938.1">
    <property type="nucleotide sequence ID" value="NZ_JAUFQU010000001.1"/>
</dbReference>
<reference evidence="3" key="1">
    <citation type="journal article" date="2019" name="Int. J. Syst. Evol. Microbiol.">
        <title>The Global Catalogue of Microorganisms (GCM) 10K type strain sequencing project: providing services to taxonomists for standard genome sequencing and annotation.</title>
        <authorList>
            <consortium name="The Broad Institute Genomics Platform"/>
            <consortium name="The Broad Institute Genome Sequencing Center for Infectious Disease"/>
            <person name="Wu L."/>
            <person name="Ma J."/>
        </authorList>
    </citation>
    <scope>NUCLEOTIDE SEQUENCE [LARGE SCALE GENOMIC DNA]</scope>
    <source>
        <strain evidence="3">CECT 7184</strain>
    </source>
</reference>
<evidence type="ECO:0000256" key="1">
    <source>
        <dbReference type="SAM" id="SignalP"/>
    </source>
</evidence>
<proteinExistence type="predicted"/>
<feature type="signal peptide" evidence="1">
    <location>
        <begin position="1"/>
        <end position="20"/>
    </location>
</feature>
<protein>
    <submittedName>
        <fullName evidence="2">Uncharacterized protein</fullName>
    </submittedName>
</protein>
<keyword evidence="3" id="KW-1185">Reference proteome</keyword>
<dbReference type="Proteomes" id="UP001242368">
    <property type="component" value="Unassembled WGS sequence"/>
</dbReference>
<feature type="chain" id="PRO_5047020831" evidence="1">
    <location>
        <begin position="21"/>
        <end position="210"/>
    </location>
</feature>
<dbReference type="EMBL" id="JAUFQU010000001">
    <property type="protein sequence ID" value="MDN3706887.1"/>
    <property type="molecule type" value="Genomic_DNA"/>
</dbReference>